<reference evidence="1 2" key="1">
    <citation type="submission" date="2019-02" db="EMBL/GenBank/DDBJ databases">
        <title>Siculibacillus lacustris gen. nov., sp. nov., a new rosette-forming bacterium isolated from a freshwater crater lake (Lake St. Ana, Romania).</title>
        <authorList>
            <person name="Felfoldi T."/>
            <person name="Marton Z."/>
            <person name="Szabo A."/>
            <person name="Mentes A."/>
            <person name="Boka K."/>
            <person name="Marialigeti K."/>
            <person name="Mathe I."/>
            <person name="Koncz M."/>
            <person name="Schumann P."/>
            <person name="Toth E."/>
        </authorList>
    </citation>
    <scope>NUCLEOTIDE SEQUENCE [LARGE SCALE GENOMIC DNA]</scope>
    <source>
        <strain evidence="1 2">SA-279</strain>
    </source>
</reference>
<dbReference type="EMBL" id="SJFN01000045">
    <property type="protein sequence ID" value="TBW33353.1"/>
    <property type="molecule type" value="Genomic_DNA"/>
</dbReference>
<keyword evidence="2" id="KW-1185">Reference proteome</keyword>
<name>A0A4Q9VF83_9HYPH</name>
<dbReference type="OrthoDB" id="8449375at2"/>
<dbReference type="Proteomes" id="UP000292781">
    <property type="component" value="Unassembled WGS sequence"/>
</dbReference>
<protein>
    <submittedName>
        <fullName evidence="1">Uncharacterized protein</fullName>
    </submittedName>
</protein>
<evidence type="ECO:0000313" key="2">
    <source>
        <dbReference type="Proteomes" id="UP000292781"/>
    </source>
</evidence>
<accession>A0A4Q9VF83</accession>
<comment type="caution">
    <text evidence="1">The sequence shown here is derived from an EMBL/GenBank/DDBJ whole genome shotgun (WGS) entry which is preliminary data.</text>
</comment>
<dbReference type="RefSeq" id="WP_131311509.1">
    <property type="nucleotide sequence ID" value="NZ_SJFN01000045.1"/>
</dbReference>
<dbReference type="AlphaFoldDB" id="A0A4Q9VF83"/>
<evidence type="ECO:0000313" key="1">
    <source>
        <dbReference type="EMBL" id="TBW33353.1"/>
    </source>
</evidence>
<sequence length="792" mass="83184">MSGERVLQATAIIDIEDRAGGKIEKLAKKLQSLDRLTKMMGKAEGFAAFDRQAQGIERAATAIGHLERQVANLTRLNTVAGDIDKMARAVERLDRAQDRGAASAHRLHENLRFSERLGQLGMVAGPAILAGTHHAWNAAAELKHNEVQMRQAGMSAPEIVRARTLAGSLAEKLPTLTVGELMELHRETRSSVRHPEEAFELLPELAKAKAAMRAMGINDTGLAEIVKAGESLGMMSDPARFTRFLEGQVKAMAWFGKTIDTTQIYEAWKYSKSAGATLSDEFINSAMPSIIQEMHGSSAGDALSMLVKTLRGGMQNKHIPVERMAELGLLADPDQIVRSKTGSIKGYRGKVVGDDLLAANPFQWFDTVFRSAAAKKGITALPDLVRLLNQTLPSTAANLGRIFLQQAETIRAHAQGINAIPSLDAMNENAIDDPKATLKELGHAIENFAGVLGSPIMSTAAHMMDGLAKTVGGWQERLSKFQEENPEAAKWLAGGALATGATVGAAGTYGLVSGLMNGFGLKGSALALDASAAALDAAAVKLAGGNLLGGLPGAPGGKKAGLAQKLGKLGSFGLMLWGALELGDEIPHPESLDQTPGEALDKLKALLSKLPAVPVAPSYLANMEGTPLPSSSLGVANMGLPPYVTGGDFGGDAPEVAKFSGFMAFVSGRGGIRSNGGLSAHDLGLSPLIQPPPFYPMPERRPDRPWDGGVPLPKPSEAEMAGFTEGLKSFSSDLESALRSGLTGGATITLEVKPGPGFEAQITGIVKNAMGNISLTGAGSTGRSDTNVDHHQ</sequence>
<proteinExistence type="predicted"/>
<gene>
    <name evidence="1" type="ORF">EYW49_20555</name>
</gene>
<organism evidence="1 2">
    <name type="scientific">Siculibacillus lacustris</name>
    <dbReference type="NCBI Taxonomy" id="1549641"/>
    <lineage>
        <taxon>Bacteria</taxon>
        <taxon>Pseudomonadati</taxon>
        <taxon>Pseudomonadota</taxon>
        <taxon>Alphaproteobacteria</taxon>
        <taxon>Hyphomicrobiales</taxon>
        <taxon>Ancalomicrobiaceae</taxon>
        <taxon>Siculibacillus</taxon>
    </lineage>
</organism>